<dbReference type="EMBL" id="LT629749">
    <property type="protein sequence ID" value="SDS46971.1"/>
    <property type="molecule type" value="Genomic_DNA"/>
</dbReference>
<dbReference type="Gene3D" id="2.120.10.30">
    <property type="entry name" value="TolB, C-terminal domain"/>
    <property type="match status" value="1"/>
</dbReference>
<gene>
    <name evidence="2" type="ORF">SAMN04488543_1791</name>
</gene>
<proteinExistence type="predicted"/>
<dbReference type="SUPFAM" id="SSF101898">
    <property type="entry name" value="NHL repeat"/>
    <property type="match status" value="2"/>
</dbReference>
<protein>
    <recommendedName>
        <fullName evidence="4">ScyD/ScyE family protein</fullName>
    </recommendedName>
</protein>
<evidence type="ECO:0008006" key="4">
    <source>
        <dbReference type="Google" id="ProtNLM"/>
    </source>
</evidence>
<feature type="chain" id="PRO_5009260040" description="ScyD/ScyE family protein" evidence="1">
    <location>
        <begin position="30"/>
        <end position="371"/>
    </location>
</feature>
<keyword evidence="3" id="KW-1185">Reference proteome</keyword>
<dbReference type="RefSeq" id="WP_091412161.1">
    <property type="nucleotide sequence ID" value="NZ_LT629749.1"/>
</dbReference>
<keyword evidence="1" id="KW-0732">Signal</keyword>
<organism evidence="2 3">
    <name type="scientific">Friedmanniella luteola</name>
    <dbReference type="NCBI Taxonomy" id="546871"/>
    <lineage>
        <taxon>Bacteria</taxon>
        <taxon>Bacillati</taxon>
        <taxon>Actinomycetota</taxon>
        <taxon>Actinomycetes</taxon>
        <taxon>Propionibacteriales</taxon>
        <taxon>Nocardioidaceae</taxon>
        <taxon>Friedmanniella</taxon>
    </lineage>
</organism>
<evidence type="ECO:0000313" key="2">
    <source>
        <dbReference type="EMBL" id="SDS46971.1"/>
    </source>
</evidence>
<dbReference type="STRING" id="546871.SAMN04488543_1791"/>
<sequence>MVLSRPGWRAAAVSLSLLTAVGTVGLAPAATAHERDHRDRDRVRVVATGLDNPRQMSFSGGALYVAEAGEGGTADCAAGPEGRVCFGKSGSITRVTARGQRRVVTGLPSLAGETTGANAIGAGDVKVYGHRYAVLLGLGADPTSRVGKTPGYEKLATLSTGRLGSSRLRVVADIGAKEIRSNPEPTDLDSNPVGLLSTGRSTYVADAGGNTVYKVGRHGKVRTVAVLPSVPAAGFPDADAVPTSVAQGPDGALYVSQLTGFPFPVGGSSIWRVVPGHAPTRYATGLTNVTDLAFDRHGHLYAVQIAANGLLAGEAARGSVVRVRPGHSTHTTILGGLIAPYGIALHDGAAYVTIHATEKNAGQVLRIPLHH</sequence>
<name>A0A1H1SGC4_9ACTN</name>
<reference evidence="2 3" key="1">
    <citation type="submission" date="2016-10" db="EMBL/GenBank/DDBJ databases">
        <authorList>
            <person name="de Groot N.N."/>
        </authorList>
    </citation>
    <scope>NUCLEOTIDE SEQUENCE [LARGE SCALE GENOMIC DNA]</scope>
    <source>
        <strain evidence="2 3">DSM 21741</strain>
    </source>
</reference>
<feature type="signal peptide" evidence="1">
    <location>
        <begin position="1"/>
        <end position="29"/>
    </location>
</feature>
<evidence type="ECO:0000313" key="3">
    <source>
        <dbReference type="Proteomes" id="UP000199092"/>
    </source>
</evidence>
<dbReference type="OrthoDB" id="928769at2"/>
<dbReference type="InterPro" id="IPR048031">
    <property type="entry name" value="ScyD/ScyE-like"/>
</dbReference>
<dbReference type="AlphaFoldDB" id="A0A1H1SGC4"/>
<dbReference type="NCBIfam" id="NF033206">
    <property type="entry name" value="ScyE_fam"/>
    <property type="match status" value="1"/>
</dbReference>
<dbReference type="InterPro" id="IPR011042">
    <property type="entry name" value="6-blade_b-propeller_TolB-like"/>
</dbReference>
<dbReference type="Proteomes" id="UP000199092">
    <property type="component" value="Chromosome I"/>
</dbReference>
<evidence type="ECO:0000256" key="1">
    <source>
        <dbReference type="SAM" id="SignalP"/>
    </source>
</evidence>
<accession>A0A1H1SGC4</accession>